<dbReference type="PANTHER" id="PTHR48079">
    <property type="entry name" value="PROTEIN YEEZ"/>
    <property type="match status" value="1"/>
</dbReference>
<dbReference type="SUPFAM" id="SSF51735">
    <property type="entry name" value="NAD(P)-binding Rossmann-fold domains"/>
    <property type="match status" value="1"/>
</dbReference>
<dbReference type="EMBL" id="RJUK01000001">
    <property type="protein sequence ID" value="ROQ20069.1"/>
    <property type="molecule type" value="Genomic_DNA"/>
</dbReference>
<dbReference type="PANTHER" id="PTHR48079:SF6">
    <property type="entry name" value="NAD(P)-BINDING DOMAIN-CONTAINING PROTEIN-RELATED"/>
    <property type="match status" value="1"/>
</dbReference>
<name>A0A3N1NW25_9GAMM</name>
<dbReference type="InterPro" id="IPR051783">
    <property type="entry name" value="NAD(P)-dependent_oxidoreduct"/>
</dbReference>
<evidence type="ECO:0000313" key="3">
    <source>
        <dbReference type="Proteomes" id="UP000273643"/>
    </source>
</evidence>
<comment type="caution">
    <text evidence="2">The sequence shown here is derived from an EMBL/GenBank/DDBJ whole genome shotgun (WGS) entry which is preliminary data.</text>
</comment>
<dbReference type="GO" id="GO:0005737">
    <property type="term" value="C:cytoplasm"/>
    <property type="evidence" value="ECO:0007669"/>
    <property type="project" value="TreeGrafter"/>
</dbReference>
<protein>
    <submittedName>
        <fullName evidence="2">Nucleoside-diphosphate-sugar epimerase</fullName>
    </submittedName>
</protein>
<dbReference type="Gene3D" id="3.40.50.720">
    <property type="entry name" value="NAD(P)-binding Rossmann-like Domain"/>
    <property type="match status" value="1"/>
</dbReference>
<dbReference type="AlphaFoldDB" id="A0A3N1NW25"/>
<feature type="domain" description="NAD-dependent epimerase/dehydratase" evidence="1">
    <location>
        <begin position="4"/>
        <end position="220"/>
    </location>
</feature>
<reference evidence="2 3" key="1">
    <citation type="submission" date="2018-11" db="EMBL/GenBank/DDBJ databases">
        <title>Genomic Encyclopedia of Type Strains, Phase IV (KMG-IV): sequencing the most valuable type-strain genomes for metagenomic binning, comparative biology and taxonomic classification.</title>
        <authorList>
            <person name="Goeker M."/>
        </authorList>
    </citation>
    <scope>NUCLEOTIDE SEQUENCE [LARGE SCALE GENOMIC DNA]</scope>
    <source>
        <strain evidence="2 3">DSM 16974</strain>
    </source>
</reference>
<dbReference type="GO" id="GO:0004029">
    <property type="term" value="F:aldehyde dehydrogenase (NAD+) activity"/>
    <property type="evidence" value="ECO:0007669"/>
    <property type="project" value="TreeGrafter"/>
</dbReference>
<dbReference type="RefSeq" id="WP_123637315.1">
    <property type="nucleotide sequence ID" value="NZ_RJUK01000001.1"/>
</dbReference>
<dbReference type="InterPro" id="IPR036291">
    <property type="entry name" value="NAD(P)-bd_dom_sf"/>
</dbReference>
<evidence type="ECO:0000313" key="2">
    <source>
        <dbReference type="EMBL" id="ROQ20069.1"/>
    </source>
</evidence>
<organism evidence="2 3">
    <name type="scientific">Marinimicrobium koreense</name>
    <dbReference type="NCBI Taxonomy" id="306545"/>
    <lineage>
        <taxon>Bacteria</taxon>
        <taxon>Pseudomonadati</taxon>
        <taxon>Pseudomonadota</taxon>
        <taxon>Gammaproteobacteria</taxon>
        <taxon>Cellvibrionales</taxon>
        <taxon>Cellvibrionaceae</taxon>
        <taxon>Marinimicrobium</taxon>
    </lineage>
</organism>
<keyword evidence="3" id="KW-1185">Reference proteome</keyword>
<proteinExistence type="predicted"/>
<dbReference type="Pfam" id="PF01370">
    <property type="entry name" value="Epimerase"/>
    <property type="match status" value="1"/>
</dbReference>
<gene>
    <name evidence="2" type="ORF">EDC38_0662</name>
</gene>
<dbReference type="Proteomes" id="UP000273643">
    <property type="component" value="Unassembled WGS sequence"/>
</dbReference>
<dbReference type="OrthoDB" id="9795415at2"/>
<evidence type="ECO:0000259" key="1">
    <source>
        <dbReference type="Pfam" id="PF01370"/>
    </source>
</evidence>
<dbReference type="InterPro" id="IPR001509">
    <property type="entry name" value="Epimerase_deHydtase"/>
</dbReference>
<accession>A0A3N1NW25</accession>
<sequence>MTIWIPGATGFVGRALMARLRADGQSVEPISRSASTVEGVTAHRISALGSLLSAGDTVVYCGGRAHVALTGSAEDELAAHRRANCEEPLAAARLASARGARRFVFVSSIKVNGERTEGVPFSERDTPQPEDAYGRSKWEGEQALWEHAQRAGMELVIVRPPLVYGPGVRANMATLMRAVGRGWPLPLASVRNKRSLVFVENLVDLLALCCTHPAAANEVFLVSDGRDLSTPELVRLMADAQGRTARLWPFPVPLLKLGAGFLGRRSMADRLCGSLQVSTDKVKNRLIWRPPFSVEEGLRRMVGDAGG</sequence>